<feature type="domain" description="T20D4.11-like" evidence="1">
    <location>
        <begin position="2"/>
        <end position="96"/>
    </location>
</feature>
<organism evidence="2 3">
    <name type="scientific">Caenorhabditis nigoni</name>
    <dbReference type="NCBI Taxonomy" id="1611254"/>
    <lineage>
        <taxon>Eukaryota</taxon>
        <taxon>Metazoa</taxon>
        <taxon>Ecdysozoa</taxon>
        <taxon>Nematoda</taxon>
        <taxon>Chromadorea</taxon>
        <taxon>Rhabditida</taxon>
        <taxon>Rhabditina</taxon>
        <taxon>Rhabditomorpha</taxon>
        <taxon>Rhabditoidea</taxon>
        <taxon>Rhabditidae</taxon>
        <taxon>Peloderinae</taxon>
        <taxon>Caenorhabditis</taxon>
    </lineage>
</organism>
<evidence type="ECO:0000259" key="1">
    <source>
        <dbReference type="Pfam" id="PF01579"/>
    </source>
</evidence>
<dbReference type="InterPro" id="IPR002542">
    <property type="entry name" value="T20D4.11-like_dom"/>
</dbReference>
<evidence type="ECO:0000313" key="3">
    <source>
        <dbReference type="Proteomes" id="UP000230233"/>
    </source>
</evidence>
<sequence>MMKFCDVMEYRKNHPFEECGRKVNDRMSQCYRDWGSPLPESDDPKKTEEILKGFCNNYFGKDNCMEKEVTELCGVEGWTIFKKMFLDFNKVSGRCKFD</sequence>
<dbReference type="Proteomes" id="UP000230233">
    <property type="component" value="Chromosome V"/>
</dbReference>
<protein>
    <recommendedName>
        <fullName evidence="1">T20D4.11-like domain-containing protein</fullName>
    </recommendedName>
</protein>
<dbReference type="AlphaFoldDB" id="A0A2G5T718"/>
<accession>A0A2G5T718</accession>
<gene>
    <name evidence="2" type="primary">Cnig_chr_V.g16833</name>
    <name evidence="2" type="ORF">B9Z55_016833</name>
</gene>
<comment type="caution">
    <text evidence="2">The sequence shown here is derived from an EMBL/GenBank/DDBJ whole genome shotgun (WGS) entry which is preliminary data.</text>
</comment>
<dbReference type="PANTHER" id="PTHR21453">
    <property type="entry name" value="DUF19 DOMAIN-CONTAINING PROTEIN-RELATED-RELATED"/>
    <property type="match status" value="1"/>
</dbReference>
<dbReference type="Pfam" id="PF01579">
    <property type="entry name" value="DUF19"/>
    <property type="match status" value="1"/>
</dbReference>
<dbReference type="OrthoDB" id="5835962at2759"/>
<reference evidence="3" key="1">
    <citation type="submission" date="2017-10" db="EMBL/GenBank/DDBJ databases">
        <title>Rapid genome shrinkage in a self-fertile nematode reveals novel sperm competition proteins.</title>
        <authorList>
            <person name="Yin D."/>
            <person name="Schwarz E.M."/>
            <person name="Thomas C.G."/>
            <person name="Felde R.L."/>
            <person name="Korf I.F."/>
            <person name="Cutter A.D."/>
            <person name="Schartner C.M."/>
            <person name="Ralston E.J."/>
            <person name="Meyer B.J."/>
            <person name="Haag E.S."/>
        </authorList>
    </citation>
    <scope>NUCLEOTIDE SEQUENCE [LARGE SCALE GENOMIC DNA]</scope>
    <source>
        <strain evidence="3">JU1422</strain>
    </source>
</reference>
<proteinExistence type="predicted"/>
<dbReference type="EMBL" id="PDUG01000005">
    <property type="protein sequence ID" value="PIC22973.1"/>
    <property type="molecule type" value="Genomic_DNA"/>
</dbReference>
<dbReference type="PANTHER" id="PTHR21453:SF30">
    <property type="entry name" value="DUF19 DOMAIN-CONTAINING PROTEIN"/>
    <property type="match status" value="1"/>
</dbReference>
<evidence type="ECO:0000313" key="2">
    <source>
        <dbReference type="EMBL" id="PIC22973.1"/>
    </source>
</evidence>
<name>A0A2G5T718_9PELO</name>
<keyword evidence="3" id="KW-1185">Reference proteome</keyword>